<evidence type="ECO:0000256" key="5">
    <source>
        <dbReference type="ARBA" id="ARBA00022692"/>
    </source>
</evidence>
<dbReference type="PANTHER" id="PTHR38686:SF1">
    <property type="entry name" value="APOLIPOPROTEIN N-ACYLTRANSFERASE"/>
    <property type="match status" value="1"/>
</dbReference>
<keyword evidence="6 9" id="KW-1133">Transmembrane helix</keyword>
<dbReference type="GO" id="GO:0042158">
    <property type="term" value="P:lipoprotein biosynthetic process"/>
    <property type="evidence" value="ECO:0007669"/>
    <property type="project" value="UniProtKB-UniRule"/>
</dbReference>
<evidence type="ECO:0000313" key="12">
    <source>
        <dbReference type="Proteomes" id="UP000626220"/>
    </source>
</evidence>
<dbReference type="Pfam" id="PF00795">
    <property type="entry name" value="CN_hydrolase"/>
    <property type="match status" value="1"/>
</dbReference>
<feature type="transmembrane region" description="Helical" evidence="9">
    <location>
        <begin position="123"/>
        <end position="148"/>
    </location>
</feature>
<dbReference type="Pfam" id="PF20154">
    <property type="entry name" value="LNT_N"/>
    <property type="match status" value="1"/>
</dbReference>
<dbReference type="SUPFAM" id="SSF56317">
    <property type="entry name" value="Carbon-nitrogen hydrolase"/>
    <property type="match status" value="1"/>
</dbReference>
<feature type="transmembrane region" description="Helical" evidence="9">
    <location>
        <begin position="7"/>
        <end position="25"/>
    </location>
</feature>
<gene>
    <name evidence="9 11" type="primary">lnt</name>
    <name evidence="11" type="ORF">GCM10017056_05380</name>
</gene>
<accession>A0A8J3GUF4</accession>
<keyword evidence="7 9" id="KW-0472">Membrane</keyword>
<evidence type="ECO:0000256" key="1">
    <source>
        <dbReference type="ARBA" id="ARBA00004651"/>
    </source>
</evidence>
<evidence type="ECO:0000256" key="7">
    <source>
        <dbReference type="ARBA" id="ARBA00023136"/>
    </source>
</evidence>
<dbReference type="GO" id="GO:0005886">
    <property type="term" value="C:plasma membrane"/>
    <property type="evidence" value="ECO:0007669"/>
    <property type="project" value="UniProtKB-SubCell"/>
</dbReference>
<feature type="domain" description="CN hydrolase" evidence="10">
    <location>
        <begin position="226"/>
        <end position="464"/>
    </location>
</feature>
<dbReference type="UniPathway" id="UPA00666"/>
<keyword evidence="4 9" id="KW-0808">Transferase</keyword>
<feature type="transmembrane region" description="Helical" evidence="9">
    <location>
        <begin position="168"/>
        <end position="187"/>
    </location>
</feature>
<feature type="transmembrane region" description="Helical" evidence="9">
    <location>
        <begin position="194"/>
        <end position="213"/>
    </location>
</feature>
<dbReference type="RefSeq" id="WP_189678490.1">
    <property type="nucleotide sequence ID" value="NZ_BNCJ01000001.1"/>
</dbReference>
<evidence type="ECO:0000256" key="4">
    <source>
        <dbReference type="ARBA" id="ARBA00022679"/>
    </source>
</evidence>
<dbReference type="Proteomes" id="UP000626220">
    <property type="component" value="Unassembled WGS sequence"/>
</dbReference>
<dbReference type="EC" id="2.3.1.269" evidence="9"/>
<keyword evidence="5 9" id="KW-0812">Transmembrane</keyword>
<keyword evidence="12" id="KW-1185">Reference proteome</keyword>
<dbReference type="AlphaFoldDB" id="A0A8J3GUF4"/>
<evidence type="ECO:0000313" key="11">
    <source>
        <dbReference type="EMBL" id="GHF36459.1"/>
    </source>
</evidence>
<dbReference type="InterPro" id="IPR004563">
    <property type="entry name" value="Apolipo_AcylTrfase"/>
</dbReference>
<evidence type="ECO:0000256" key="6">
    <source>
        <dbReference type="ARBA" id="ARBA00022989"/>
    </source>
</evidence>
<protein>
    <recommendedName>
        <fullName evidence="9">Apolipoprotein N-acyltransferase</fullName>
        <shortName evidence="9">ALP N-acyltransferase</shortName>
        <ecNumber evidence="9">2.3.1.269</ecNumber>
    </recommendedName>
</protein>
<dbReference type="CDD" id="cd07571">
    <property type="entry name" value="ALP_N-acyl_transferase"/>
    <property type="match status" value="1"/>
</dbReference>
<organism evidence="11 12">
    <name type="scientific">Seohaeicola zhoushanensis</name>
    <dbReference type="NCBI Taxonomy" id="1569283"/>
    <lineage>
        <taxon>Bacteria</taxon>
        <taxon>Pseudomonadati</taxon>
        <taxon>Pseudomonadota</taxon>
        <taxon>Alphaproteobacteria</taxon>
        <taxon>Rhodobacterales</taxon>
        <taxon>Roseobacteraceae</taxon>
        <taxon>Seohaeicola</taxon>
    </lineage>
</organism>
<keyword evidence="3 9" id="KW-1003">Cell membrane</keyword>
<comment type="caution">
    <text evidence="11">The sequence shown here is derived from an EMBL/GenBank/DDBJ whole genome shotgun (WGS) entry which is preliminary data.</text>
</comment>
<feature type="transmembrane region" description="Helical" evidence="9">
    <location>
        <begin position="88"/>
        <end position="111"/>
    </location>
</feature>
<reference evidence="11" key="1">
    <citation type="journal article" date="2014" name="Int. J. Syst. Evol. Microbiol.">
        <title>Complete genome sequence of Corynebacterium casei LMG S-19264T (=DSM 44701T), isolated from a smear-ripened cheese.</title>
        <authorList>
            <consortium name="US DOE Joint Genome Institute (JGI-PGF)"/>
            <person name="Walter F."/>
            <person name="Albersmeier A."/>
            <person name="Kalinowski J."/>
            <person name="Ruckert C."/>
        </authorList>
    </citation>
    <scope>NUCLEOTIDE SEQUENCE</scope>
    <source>
        <strain evidence="11">KCTC 42650</strain>
    </source>
</reference>
<evidence type="ECO:0000256" key="3">
    <source>
        <dbReference type="ARBA" id="ARBA00022475"/>
    </source>
</evidence>
<keyword evidence="8 9" id="KW-0012">Acyltransferase</keyword>
<evidence type="ECO:0000256" key="9">
    <source>
        <dbReference type="HAMAP-Rule" id="MF_01148"/>
    </source>
</evidence>
<comment type="catalytic activity">
    <reaction evidence="9">
        <text>N-terminal S-1,2-diacyl-sn-glyceryl-L-cysteinyl-[lipoprotein] + a glycerophospholipid = N-acyl-S-1,2-diacyl-sn-glyceryl-L-cysteinyl-[lipoprotein] + a 2-acyl-sn-glycero-3-phospholipid + H(+)</text>
        <dbReference type="Rhea" id="RHEA:48228"/>
        <dbReference type="Rhea" id="RHEA-COMP:14681"/>
        <dbReference type="Rhea" id="RHEA-COMP:14684"/>
        <dbReference type="ChEBI" id="CHEBI:15378"/>
        <dbReference type="ChEBI" id="CHEBI:136912"/>
        <dbReference type="ChEBI" id="CHEBI:140656"/>
        <dbReference type="ChEBI" id="CHEBI:140657"/>
        <dbReference type="ChEBI" id="CHEBI:140660"/>
        <dbReference type="EC" id="2.3.1.269"/>
    </reaction>
</comment>
<feature type="transmembrane region" description="Helical" evidence="9">
    <location>
        <begin position="56"/>
        <end position="76"/>
    </location>
</feature>
<comment type="function">
    <text evidence="9">Catalyzes the phospholipid dependent N-acylation of the N-terminal cysteine of apolipoprotein, the last step in lipoprotein maturation.</text>
</comment>
<dbReference type="PANTHER" id="PTHR38686">
    <property type="entry name" value="APOLIPOPROTEIN N-ACYLTRANSFERASE"/>
    <property type="match status" value="1"/>
</dbReference>
<feature type="transmembrane region" description="Helical" evidence="9">
    <location>
        <begin position="31"/>
        <end position="49"/>
    </location>
</feature>
<dbReference type="PROSITE" id="PS50263">
    <property type="entry name" value="CN_HYDROLASE"/>
    <property type="match status" value="1"/>
</dbReference>
<evidence type="ECO:0000259" key="10">
    <source>
        <dbReference type="PROSITE" id="PS50263"/>
    </source>
</evidence>
<comment type="pathway">
    <text evidence="9">Protein modification; lipoprotein biosynthesis (N-acyl transfer).</text>
</comment>
<dbReference type="HAMAP" id="MF_01148">
    <property type="entry name" value="Lnt"/>
    <property type="match status" value="1"/>
</dbReference>
<reference evidence="11" key="2">
    <citation type="submission" date="2020-09" db="EMBL/GenBank/DDBJ databases">
        <authorList>
            <person name="Sun Q."/>
            <person name="Kim S."/>
        </authorList>
    </citation>
    <scope>NUCLEOTIDE SEQUENCE</scope>
    <source>
        <strain evidence="11">KCTC 42650</strain>
    </source>
</reference>
<dbReference type="Gene3D" id="3.60.110.10">
    <property type="entry name" value="Carbon-nitrogen hydrolase"/>
    <property type="match status" value="1"/>
</dbReference>
<proteinExistence type="inferred from homology"/>
<dbReference type="InterPro" id="IPR036526">
    <property type="entry name" value="C-N_Hydrolase_sf"/>
</dbReference>
<comment type="subcellular location">
    <subcellularLocation>
        <location evidence="1 9">Cell membrane</location>
        <topology evidence="1 9">Multi-pass membrane protein</topology>
    </subcellularLocation>
</comment>
<dbReference type="NCBIfam" id="TIGR00546">
    <property type="entry name" value="lnt"/>
    <property type="match status" value="1"/>
</dbReference>
<evidence type="ECO:0000256" key="8">
    <source>
        <dbReference type="ARBA" id="ARBA00023315"/>
    </source>
</evidence>
<evidence type="ECO:0000256" key="2">
    <source>
        <dbReference type="ARBA" id="ARBA00010065"/>
    </source>
</evidence>
<name>A0A8J3GUF4_9RHOB</name>
<dbReference type="EMBL" id="BNCJ01000001">
    <property type="protein sequence ID" value="GHF36459.1"/>
    <property type="molecule type" value="Genomic_DNA"/>
</dbReference>
<comment type="similarity">
    <text evidence="2 9">Belongs to the CN hydrolase family. Apolipoprotein N-acyltransferase subfamily.</text>
</comment>
<sequence>MSPAASWPLWLRLGLAALCGVAAAYGLAPWGFWWVSVAGLAVLPLLLNGSDRPRDAALVGWVFGTAWFARALTWIVEPFFVDAARDGWMAPFAVTFMCGGLALFWGAAFWAATRMARAGAGRVAALVVTWTAAEALRAYVFTGFPWAAPGQVWIDTPLAALLAWTGPIGLNLATLAAVLPLGLLPLLRLPRAGLALLPALAALGLALGAHVTLPEVATTGRTVRIIQPNIPQDEKWDRDRIAAHFQRQVGYTAAEPRPDLVVWPETAVPALLDEAGQALEMIALAARGAEVATGIQRWEDGRWYNSLIRLDGTGALAGIYDKHHLVPFGEYIPLSGLAKRAGITGLAVRFGDGFSAGPGPQLLDFGPLGRAVPLICYEAVFARDAGNVPGRADFLLQVTNDAWFGTRSGPYQHLAQARMRAIEQGLPLVRSANTGISALVDPRGRVVDSLPLGAGGFIDVAMPAPFAPTLYSRLGDRPFLLLLGLLLLALYLRRRTRSVIDPAAPHA</sequence>
<dbReference type="InterPro" id="IPR045378">
    <property type="entry name" value="LNT_N"/>
</dbReference>
<dbReference type="GO" id="GO:0016410">
    <property type="term" value="F:N-acyltransferase activity"/>
    <property type="evidence" value="ECO:0007669"/>
    <property type="project" value="UniProtKB-UniRule"/>
</dbReference>
<dbReference type="InterPro" id="IPR003010">
    <property type="entry name" value="C-N_Hydrolase"/>
</dbReference>